<protein>
    <submittedName>
        <fullName evidence="2">Uncharacterized protein</fullName>
    </submittedName>
</protein>
<dbReference type="AlphaFoldDB" id="A0A937D3B3"/>
<evidence type="ECO:0000256" key="1">
    <source>
        <dbReference type="SAM" id="MobiDB-lite"/>
    </source>
</evidence>
<comment type="caution">
    <text evidence="2">The sequence shown here is derived from an EMBL/GenBank/DDBJ whole genome shotgun (WGS) entry which is preliminary data.</text>
</comment>
<dbReference type="Proteomes" id="UP000613011">
    <property type="component" value="Unassembled WGS sequence"/>
</dbReference>
<reference evidence="2" key="1">
    <citation type="submission" date="2021-01" db="EMBL/GenBank/DDBJ databases">
        <title>Ramlibacter sp. strain AW1 16S ribosomal RNA gene Genome sequencing and assembly.</title>
        <authorList>
            <person name="Kang M."/>
        </authorList>
    </citation>
    <scope>NUCLEOTIDE SEQUENCE</scope>
    <source>
        <strain evidence="2">AW1</strain>
    </source>
</reference>
<organism evidence="2 3">
    <name type="scientific">Ramlibacter aurantiacus</name>
    <dbReference type="NCBI Taxonomy" id="2801330"/>
    <lineage>
        <taxon>Bacteria</taxon>
        <taxon>Pseudomonadati</taxon>
        <taxon>Pseudomonadota</taxon>
        <taxon>Betaproteobacteria</taxon>
        <taxon>Burkholderiales</taxon>
        <taxon>Comamonadaceae</taxon>
        <taxon>Ramlibacter</taxon>
    </lineage>
</organism>
<feature type="region of interest" description="Disordered" evidence="1">
    <location>
        <begin position="1"/>
        <end position="51"/>
    </location>
</feature>
<dbReference type="EMBL" id="JAEQNA010000001">
    <property type="protein sequence ID" value="MBL0419152.1"/>
    <property type="molecule type" value="Genomic_DNA"/>
</dbReference>
<evidence type="ECO:0000313" key="3">
    <source>
        <dbReference type="Proteomes" id="UP000613011"/>
    </source>
</evidence>
<keyword evidence="3" id="KW-1185">Reference proteome</keyword>
<dbReference type="RefSeq" id="WP_201682204.1">
    <property type="nucleotide sequence ID" value="NZ_JAEQNA010000001.1"/>
</dbReference>
<sequence>MDRLSQQPVAPSRSHHTEQAAKIVDADQQVQSPEARLVTQAGEQPKAPPSAVKMLSVHTTPVDPMLMCTLRCESMPTAAAMVEKYGKAKSNFLLYKRSTHYKEALSAIQSYHDAIKFPRGEASQSAAGHLERAIRAINSYKGSRALKAVLTRLEAERTLLKNLQTEAPTGRPLMVDLELFGGPQADLTVQTTDRLKPGTLAAFRQRGVPITETLVNEVCDGSIPRGSDSKAWGTGGFNTVYRVDYQFKPEDKPVASVFKPEPMEGSHQYESRPVAAEISGIDPAKPNWTGRASASRAVADMLGIETLRTATAVRDGQLGSVMELAPGVPTWATGTMRIPLTKRNFDYLTAHPLQLELYASSQGCGSAKLDPSSGTLLLTAHETGDISSRVDFGDPELRRQMTQLQWWDALTGQVDRHGQNIFIAQNKDGTRVRGIDLDISWGKNLRTPNEAARRHGEDGKPTGFHGARLPLVIDRPLYAAFMKMTPEQLEKALVGRLSDPEEIAAAKERLQSIKNALADGADPPVQVLDSPEAWGEDRVANALGLNSDMRAVLDAAGRGEPLDETLVRKLDAEAARDASYVAREACGLAVNWYMNNEGVSGIAVPDLTKLDAPASTSWWR</sequence>
<evidence type="ECO:0000313" key="2">
    <source>
        <dbReference type="EMBL" id="MBL0419152.1"/>
    </source>
</evidence>
<proteinExistence type="predicted"/>
<gene>
    <name evidence="2" type="ORF">JI739_02215</name>
</gene>
<name>A0A937D3B3_9BURK</name>
<accession>A0A937D3B3</accession>